<dbReference type="AlphaFoldDB" id="A0AAV9X1I4"/>
<keyword evidence="2" id="KW-1185">Reference proteome</keyword>
<proteinExistence type="predicted"/>
<evidence type="ECO:0008006" key="3">
    <source>
        <dbReference type="Google" id="ProtNLM"/>
    </source>
</evidence>
<comment type="caution">
    <text evidence="1">The sequence shown here is derived from an EMBL/GenBank/DDBJ whole genome shotgun (WGS) entry which is preliminary data.</text>
</comment>
<evidence type="ECO:0000313" key="1">
    <source>
        <dbReference type="EMBL" id="KAK6531770.1"/>
    </source>
</evidence>
<sequence>MITSKNILGGLPLEHLNRLSSQLSQVFRLTVTEQTFRQIIDKEPIKSSFVPGTKYVGGYPDQPSDQSVVFYRDLRDQLDISRLEIKTDILRRYINDASDPLLEFEVLVEIVHTIAANAFKLDMRVIDGVTQIPLLSHLNYFELTGYDASDARGFEKGIVGFWAETQISGGVAHFDRGSSENEVIFVSEKENKVLNVYIHPNDKKRKLYRVEANAIVRLMANLLNDQFGSATALLSPSEDTMSLPEAQERGIYRIKDFANSYIYRPPLPFLANSGFPRCVGDANEEFKDASWSPELANAKPLILTAEERRQLDVAWNNRWKTTS</sequence>
<dbReference type="Proteomes" id="UP001365542">
    <property type="component" value="Unassembled WGS sequence"/>
</dbReference>
<gene>
    <name evidence="1" type="ORF">TWF694_002939</name>
</gene>
<accession>A0AAV9X1I4</accession>
<name>A0AAV9X1I4_9PEZI</name>
<reference evidence="1 2" key="1">
    <citation type="submission" date="2019-10" db="EMBL/GenBank/DDBJ databases">
        <authorList>
            <person name="Palmer J.M."/>
        </authorList>
    </citation>
    <scope>NUCLEOTIDE SEQUENCE [LARGE SCALE GENOMIC DNA]</scope>
    <source>
        <strain evidence="1 2">TWF694</strain>
    </source>
</reference>
<protein>
    <recommendedName>
        <fullName evidence="3">F-box domain-containing protein</fullName>
    </recommendedName>
</protein>
<dbReference type="EMBL" id="JAVHJO010000012">
    <property type="protein sequence ID" value="KAK6531770.1"/>
    <property type="molecule type" value="Genomic_DNA"/>
</dbReference>
<organism evidence="1 2">
    <name type="scientific">Orbilia ellipsospora</name>
    <dbReference type="NCBI Taxonomy" id="2528407"/>
    <lineage>
        <taxon>Eukaryota</taxon>
        <taxon>Fungi</taxon>
        <taxon>Dikarya</taxon>
        <taxon>Ascomycota</taxon>
        <taxon>Pezizomycotina</taxon>
        <taxon>Orbiliomycetes</taxon>
        <taxon>Orbiliales</taxon>
        <taxon>Orbiliaceae</taxon>
        <taxon>Orbilia</taxon>
    </lineage>
</organism>
<evidence type="ECO:0000313" key="2">
    <source>
        <dbReference type="Proteomes" id="UP001365542"/>
    </source>
</evidence>